<sequence length="77" mass="9453">MREEVQDFLSSRQDLVYFLRNQPIWYRRLSREPYALKEFEEASKVFYGQTFPQRVDRFQNQLNMVNMMLALVTQLKN</sequence>
<keyword evidence="2" id="KW-1185">Reference proteome</keyword>
<name>A0A0J6D3E2_9BACL</name>
<gene>
    <name evidence="1" type="ORF">AB986_05865</name>
</gene>
<dbReference type="Proteomes" id="UP000035996">
    <property type="component" value="Unassembled WGS sequence"/>
</dbReference>
<proteinExistence type="predicted"/>
<evidence type="ECO:0000313" key="1">
    <source>
        <dbReference type="EMBL" id="KMM38794.1"/>
    </source>
</evidence>
<dbReference type="RefSeq" id="WP_048309928.1">
    <property type="nucleotide sequence ID" value="NZ_CP119526.1"/>
</dbReference>
<dbReference type="GeneID" id="301328416"/>
<reference evidence="1" key="1">
    <citation type="submission" date="2015-06" db="EMBL/GenBank/DDBJ databases">
        <authorList>
            <person name="Liu B."/>
            <person name="Wang J."/>
            <person name="Zhu Y."/>
            <person name="Liu G."/>
            <person name="Chen Q."/>
            <person name="Zheng C."/>
            <person name="Che J."/>
            <person name="Ge C."/>
            <person name="Shi H."/>
            <person name="Pan Z."/>
            <person name="Liu X."/>
        </authorList>
    </citation>
    <scope>NUCLEOTIDE SEQUENCE [LARGE SCALE GENOMIC DNA]</scope>
    <source>
        <strain evidence="1">DSM 16346</strain>
    </source>
</reference>
<dbReference type="STRING" id="157733.AB986_05865"/>
<dbReference type="AlphaFoldDB" id="A0A0J6D3E2"/>
<protein>
    <submittedName>
        <fullName evidence="1">Uncharacterized protein</fullName>
    </submittedName>
</protein>
<dbReference type="Pfam" id="PF14003">
    <property type="entry name" value="YlbE"/>
    <property type="match status" value="1"/>
</dbReference>
<dbReference type="InterPro" id="IPR025613">
    <property type="entry name" value="YlbE"/>
</dbReference>
<dbReference type="EMBL" id="LELK01000001">
    <property type="protein sequence ID" value="KMM38794.1"/>
    <property type="molecule type" value="Genomic_DNA"/>
</dbReference>
<evidence type="ECO:0000313" key="2">
    <source>
        <dbReference type="Proteomes" id="UP000035996"/>
    </source>
</evidence>
<organism evidence="1 2">
    <name type="scientific">Guptibacillus hwajinpoensis</name>
    <dbReference type="NCBI Taxonomy" id="208199"/>
    <lineage>
        <taxon>Bacteria</taxon>
        <taxon>Bacillati</taxon>
        <taxon>Bacillota</taxon>
        <taxon>Bacilli</taxon>
        <taxon>Bacillales</taxon>
        <taxon>Guptibacillaceae</taxon>
        <taxon>Guptibacillus</taxon>
    </lineage>
</organism>
<dbReference type="OrthoDB" id="1646085at2"/>
<comment type="caution">
    <text evidence="1">The sequence shown here is derived from an EMBL/GenBank/DDBJ whole genome shotgun (WGS) entry which is preliminary data.</text>
</comment>
<accession>A0A0J6D3E2</accession>